<dbReference type="Gene3D" id="3.40.1410.10">
    <property type="entry name" value="Chorismate lyase-like"/>
    <property type="match status" value="1"/>
</dbReference>
<dbReference type="Gene3D" id="1.10.10.10">
    <property type="entry name" value="Winged helix-like DNA-binding domain superfamily/Winged helix DNA-binding domain"/>
    <property type="match status" value="1"/>
</dbReference>
<dbReference type="PANTHER" id="PTHR44846:SF1">
    <property type="entry name" value="MANNOSYL-D-GLYCERATE TRANSPORT_METABOLISM SYSTEM REPRESSOR MNGR-RELATED"/>
    <property type="match status" value="1"/>
</dbReference>
<dbReference type="InterPro" id="IPR000524">
    <property type="entry name" value="Tscrpt_reg_HTH_GntR"/>
</dbReference>
<dbReference type="RefSeq" id="WP_094847590.1">
    <property type="nucleotide sequence ID" value="NZ_NEVJ01000003.1"/>
</dbReference>
<dbReference type="SMART" id="SM00866">
    <property type="entry name" value="UTRA"/>
    <property type="match status" value="1"/>
</dbReference>
<evidence type="ECO:0000259" key="4">
    <source>
        <dbReference type="PROSITE" id="PS50949"/>
    </source>
</evidence>
<dbReference type="GO" id="GO:0003677">
    <property type="term" value="F:DNA binding"/>
    <property type="evidence" value="ECO:0007669"/>
    <property type="project" value="UniProtKB-KW"/>
</dbReference>
<dbReference type="CDD" id="cd07377">
    <property type="entry name" value="WHTH_GntR"/>
    <property type="match status" value="1"/>
</dbReference>
<protein>
    <recommendedName>
        <fullName evidence="4">HTH gntR-type domain-containing protein</fullName>
    </recommendedName>
</protein>
<dbReference type="EMBL" id="NEVJ01000003">
    <property type="protein sequence ID" value="OZI18908.1"/>
    <property type="molecule type" value="Genomic_DNA"/>
</dbReference>
<dbReference type="SUPFAM" id="SSF46785">
    <property type="entry name" value="Winged helix' DNA-binding domain"/>
    <property type="match status" value="1"/>
</dbReference>
<dbReference type="GO" id="GO:0003700">
    <property type="term" value="F:DNA-binding transcription factor activity"/>
    <property type="evidence" value="ECO:0007669"/>
    <property type="project" value="InterPro"/>
</dbReference>
<evidence type="ECO:0000256" key="3">
    <source>
        <dbReference type="ARBA" id="ARBA00023163"/>
    </source>
</evidence>
<feature type="domain" description="HTH gntR-type" evidence="4">
    <location>
        <begin position="17"/>
        <end position="85"/>
    </location>
</feature>
<dbReference type="InterPro" id="IPR050679">
    <property type="entry name" value="Bact_HTH_transcr_reg"/>
</dbReference>
<accession>A0A261R1J3</accession>
<sequence length="245" mass="27061">MSVHRQPHRQPISAGPIPRYVAVADQLRRRIEKGEWPAGHALPSLQQLAETFDVARLTARQAVQLLVAEGLLASHRGQGTFVTETVRPIRTAPLESSLRELGETYRSLAPVILAIDETARPLPVGGGREEGYAYMRRLHMNDGRAYCVIALYVAHSVFSLAPEKFRSRAVIPVMLELPRVRIARAHQTLTIGTADAETASLLHIAKDAPVAHVARIFHDAAGEVIYYAEVTYRGDAIRLEIDLKA</sequence>
<keyword evidence="2" id="KW-0238">DNA-binding</keyword>
<dbReference type="Proteomes" id="UP000216857">
    <property type="component" value="Unassembled WGS sequence"/>
</dbReference>
<dbReference type="InterPro" id="IPR011663">
    <property type="entry name" value="UTRA"/>
</dbReference>
<reference evidence="5" key="1">
    <citation type="submission" date="2017-05" db="EMBL/GenBank/DDBJ databases">
        <title>Complete and WGS of Bordetella genogroups.</title>
        <authorList>
            <person name="Spilker T."/>
            <person name="Lipuma J."/>
        </authorList>
    </citation>
    <scope>NUCLEOTIDE SEQUENCE</scope>
    <source>
        <strain evidence="5">AU21707</strain>
    </source>
</reference>
<dbReference type="SUPFAM" id="SSF64288">
    <property type="entry name" value="Chorismate lyase-like"/>
    <property type="match status" value="1"/>
</dbReference>
<proteinExistence type="predicted"/>
<evidence type="ECO:0000313" key="5">
    <source>
        <dbReference type="EMBL" id="OZI18908.1"/>
    </source>
</evidence>
<evidence type="ECO:0000256" key="2">
    <source>
        <dbReference type="ARBA" id="ARBA00023125"/>
    </source>
</evidence>
<dbReference type="PROSITE" id="PS50949">
    <property type="entry name" value="HTH_GNTR"/>
    <property type="match status" value="1"/>
</dbReference>
<evidence type="ECO:0000313" key="6">
    <source>
        <dbReference type="Proteomes" id="UP000216857"/>
    </source>
</evidence>
<organism evidence="5 6">
    <name type="scientific">Bordetella genomosp. 9</name>
    <dbReference type="NCBI Taxonomy" id="1416803"/>
    <lineage>
        <taxon>Bacteria</taxon>
        <taxon>Pseudomonadati</taxon>
        <taxon>Pseudomonadota</taxon>
        <taxon>Betaproteobacteria</taxon>
        <taxon>Burkholderiales</taxon>
        <taxon>Alcaligenaceae</taxon>
        <taxon>Bordetella</taxon>
    </lineage>
</organism>
<dbReference type="AlphaFoldDB" id="A0A261R1J3"/>
<dbReference type="GO" id="GO:0045892">
    <property type="term" value="P:negative regulation of DNA-templated transcription"/>
    <property type="evidence" value="ECO:0007669"/>
    <property type="project" value="TreeGrafter"/>
</dbReference>
<dbReference type="PRINTS" id="PR00035">
    <property type="entry name" value="HTHGNTR"/>
</dbReference>
<gene>
    <name evidence="5" type="ORF">CAL26_14625</name>
</gene>
<keyword evidence="6" id="KW-1185">Reference proteome</keyword>
<dbReference type="OrthoDB" id="8582866at2"/>
<comment type="caution">
    <text evidence="5">The sequence shown here is derived from an EMBL/GenBank/DDBJ whole genome shotgun (WGS) entry which is preliminary data.</text>
</comment>
<keyword evidence="3" id="KW-0804">Transcription</keyword>
<dbReference type="Pfam" id="PF07702">
    <property type="entry name" value="UTRA"/>
    <property type="match status" value="1"/>
</dbReference>
<dbReference type="Pfam" id="PF00392">
    <property type="entry name" value="GntR"/>
    <property type="match status" value="1"/>
</dbReference>
<dbReference type="InterPro" id="IPR036388">
    <property type="entry name" value="WH-like_DNA-bd_sf"/>
</dbReference>
<keyword evidence="1" id="KW-0805">Transcription regulation</keyword>
<evidence type="ECO:0000256" key="1">
    <source>
        <dbReference type="ARBA" id="ARBA00023015"/>
    </source>
</evidence>
<dbReference type="InterPro" id="IPR028978">
    <property type="entry name" value="Chorismate_lyase_/UTRA_dom_sf"/>
</dbReference>
<dbReference type="SMART" id="SM00345">
    <property type="entry name" value="HTH_GNTR"/>
    <property type="match status" value="1"/>
</dbReference>
<name>A0A261R1J3_9BORD</name>
<dbReference type="PANTHER" id="PTHR44846">
    <property type="entry name" value="MANNOSYL-D-GLYCERATE TRANSPORT/METABOLISM SYSTEM REPRESSOR MNGR-RELATED"/>
    <property type="match status" value="1"/>
</dbReference>
<dbReference type="InterPro" id="IPR036390">
    <property type="entry name" value="WH_DNA-bd_sf"/>
</dbReference>